<reference evidence="1 2" key="2">
    <citation type="submission" date="2018-06" db="EMBL/GenBank/DDBJ databases">
        <authorList>
            <person name="Zhirakovskaya E."/>
        </authorList>
    </citation>
    <scope>NUCLEOTIDE SEQUENCE [LARGE SCALE GENOMIC DNA]</scope>
    <source>
        <strain evidence="1 2">FBKL4.011</strain>
    </source>
</reference>
<protein>
    <submittedName>
        <fullName evidence="1">Uncharacterized protein</fullName>
    </submittedName>
</protein>
<evidence type="ECO:0000313" key="1">
    <source>
        <dbReference type="EMBL" id="RAL25921.1"/>
    </source>
</evidence>
<accession>A0A364K6I0</accession>
<gene>
    <name evidence="1" type="ORF">DL897_07545</name>
</gene>
<dbReference type="RefSeq" id="WP_113658535.1">
    <property type="nucleotide sequence ID" value="NZ_KZ845665.1"/>
</dbReference>
<dbReference type="AlphaFoldDB" id="A0A364K6I0"/>
<evidence type="ECO:0000313" key="2">
    <source>
        <dbReference type="Proteomes" id="UP000251213"/>
    </source>
</evidence>
<organism evidence="1 2">
    <name type="scientific">Thermoflavimicrobium daqui</name>
    <dbReference type="NCBI Taxonomy" id="2137476"/>
    <lineage>
        <taxon>Bacteria</taxon>
        <taxon>Bacillati</taxon>
        <taxon>Bacillota</taxon>
        <taxon>Bacilli</taxon>
        <taxon>Bacillales</taxon>
        <taxon>Thermoactinomycetaceae</taxon>
        <taxon>Thermoflavimicrobium</taxon>
    </lineage>
</organism>
<reference evidence="1 2" key="1">
    <citation type="submission" date="2018-06" db="EMBL/GenBank/DDBJ databases">
        <title>Thermoflavimicrobium daqus sp. nov., a thermophilic microbe isolated from Moutai-flavour Daqu.</title>
        <authorList>
            <person name="Wang X."/>
            <person name="Zhou H."/>
        </authorList>
    </citation>
    <scope>NUCLEOTIDE SEQUENCE [LARGE SCALE GENOMIC DNA]</scope>
    <source>
        <strain evidence="1 2">FBKL4.011</strain>
    </source>
</reference>
<name>A0A364K6I0_9BACL</name>
<dbReference type="Proteomes" id="UP000251213">
    <property type="component" value="Unassembled WGS sequence"/>
</dbReference>
<proteinExistence type="predicted"/>
<dbReference type="OrthoDB" id="2991022at2"/>
<sequence>MRKNEQGMILPIVLAVSILLFILFTSFLSQIARSHQVKKLYIESSRAQYAAESGIAWRQAQLARNSQDLKVAYTKTDDIRVKTEVTYLENVHSFQVKATAFARYGVNQTVIALLEPDTLEILRVMR</sequence>
<keyword evidence="2" id="KW-1185">Reference proteome</keyword>
<comment type="caution">
    <text evidence="1">The sequence shown here is derived from an EMBL/GenBank/DDBJ whole genome shotgun (WGS) entry which is preliminary data.</text>
</comment>
<dbReference type="EMBL" id="QJKK01000003">
    <property type="protein sequence ID" value="RAL25921.1"/>
    <property type="molecule type" value="Genomic_DNA"/>
</dbReference>